<evidence type="ECO:0000313" key="2">
    <source>
        <dbReference type="Proteomes" id="UP001165042"/>
    </source>
</evidence>
<gene>
    <name evidence="1" type="ORF">Aglo03_26300</name>
</gene>
<accession>A0A9W6QNK1</accession>
<organism evidence="1 2">
    <name type="scientific">Actinokineospora globicatena</name>
    <dbReference type="NCBI Taxonomy" id="103729"/>
    <lineage>
        <taxon>Bacteria</taxon>
        <taxon>Bacillati</taxon>
        <taxon>Actinomycetota</taxon>
        <taxon>Actinomycetes</taxon>
        <taxon>Pseudonocardiales</taxon>
        <taxon>Pseudonocardiaceae</taxon>
        <taxon>Actinokineospora</taxon>
    </lineage>
</organism>
<dbReference type="EMBL" id="BSSD01000003">
    <property type="protein sequence ID" value="GLW91814.1"/>
    <property type="molecule type" value="Genomic_DNA"/>
</dbReference>
<sequence length="197" mass="21667">MWQGKDSVLTLAEILPDHAYQSMTVTERTTLANINLDAEYMRKLAAQLLQRADIIDLPKPRPWTETPSTPAAIISEYLRYANANAGHWDSNSDPEQRHRVSHLINGFTIVALMAELVQQAPARAAEVAQTLADCWDDGGSVHEFLHQWKHEHAAGHDVGFAPPITLALLDLRRKHADEIAASIAGELAEGRPEVAGG</sequence>
<dbReference type="AlphaFoldDB" id="A0A9W6QNK1"/>
<reference evidence="1" key="1">
    <citation type="submission" date="2023-02" db="EMBL/GenBank/DDBJ databases">
        <title>Actinokineospora globicatena NBRC 15670.</title>
        <authorList>
            <person name="Ichikawa N."/>
            <person name="Sato H."/>
            <person name="Tonouchi N."/>
        </authorList>
    </citation>
    <scope>NUCLEOTIDE SEQUENCE</scope>
    <source>
        <strain evidence="1">NBRC 15670</strain>
    </source>
</reference>
<keyword evidence="2" id="KW-1185">Reference proteome</keyword>
<evidence type="ECO:0000313" key="1">
    <source>
        <dbReference type="EMBL" id="GLW91814.1"/>
    </source>
</evidence>
<name>A0A9W6QNK1_9PSEU</name>
<dbReference type="Proteomes" id="UP001165042">
    <property type="component" value="Unassembled WGS sequence"/>
</dbReference>
<protein>
    <submittedName>
        <fullName evidence="1">Uncharacterized protein</fullName>
    </submittedName>
</protein>
<proteinExistence type="predicted"/>
<comment type="caution">
    <text evidence="1">The sequence shown here is derived from an EMBL/GenBank/DDBJ whole genome shotgun (WGS) entry which is preliminary data.</text>
</comment>